<dbReference type="Pfam" id="PF12614">
    <property type="entry name" value="RRF_GI"/>
    <property type="match status" value="1"/>
</dbReference>
<dbReference type="OrthoDB" id="6199326at2"/>
<keyword evidence="2" id="KW-1185">Reference proteome</keyword>
<dbReference type="Proteomes" id="UP000189545">
    <property type="component" value="Chromosome"/>
</dbReference>
<accession>A0A1S6HQT7</accession>
<evidence type="ECO:0000313" key="1">
    <source>
        <dbReference type="EMBL" id="AQS37861.1"/>
    </source>
</evidence>
<organism evidence="1 2">
    <name type="scientific">Shewanella psychrophila</name>
    <dbReference type="NCBI Taxonomy" id="225848"/>
    <lineage>
        <taxon>Bacteria</taxon>
        <taxon>Pseudomonadati</taxon>
        <taxon>Pseudomonadota</taxon>
        <taxon>Gammaproteobacteria</taxon>
        <taxon>Alteromonadales</taxon>
        <taxon>Shewanellaceae</taxon>
        <taxon>Shewanella</taxon>
    </lineage>
</organism>
<dbReference type="AlphaFoldDB" id="A0A1S6HQT7"/>
<evidence type="ECO:0000313" key="2">
    <source>
        <dbReference type="Proteomes" id="UP000189545"/>
    </source>
</evidence>
<gene>
    <name evidence="1" type="ORF">Sps_02709</name>
</gene>
<dbReference type="InterPro" id="IPR022253">
    <property type="entry name" value="Ribosome_recyc_fac_bac"/>
</dbReference>
<dbReference type="KEGG" id="spsw:Sps_02709"/>
<dbReference type="STRING" id="225848.Sps_02709"/>
<sequence>MNETITISLPSLIHRIGREEVNQAKSIALQYHCELKRVRRSRNWKISGGAIKIQSFSAHLKTVQAETAGLKTEHLKKEAGEFRYLIQKIETALLDHADKLEPLEAKLARMITDNPNITLAELIHITDCTTAEARTARFYVDSW</sequence>
<name>A0A1S6HQT7_9GAMM</name>
<protein>
    <submittedName>
        <fullName evidence="1">Ribosome recycling factor</fullName>
    </submittedName>
</protein>
<dbReference type="EMBL" id="CP014782">
    <property type="protein sequence ID" value="AQS37861.1"/>
    <property type="molecule type" value="Genomic_DNA"/>
</dbReference>
<dbReference type="RefSeq" id="WP_077752979.1">
    <property type="nucleotide sequence ID" value="NZ_CP014782.1"/>
</dbReference>
<reference evidence="1 2" key="1">
    <citation type="submission" date="2016-03" db="EMBL/GenBank/DDBJ databases">
        <title>Complete genome sequence of Shewanella psychrophila WP2, a deep sea bacterium isolated from west Pacific sediment.</title>
        <authorList>
            <person name="Xu G."/>
            <person name="Jian H."/>
        </authorList>
    </citation>
    <scope>NUCLEOTIDE SEQUENCE [LARGE SCALE GENOMIC DNA]</scope>
    <source>
        <strain evidence="1 2">WP2</strain>
    </source>
</reference>
<proteinExistence type="predicted"/>